<sequence length="33" mass="3470">MARTLEHAVLLTLGLVTHSVNHTNFSLGIGLPG</sequence>
<dbReference type="EMBL" id="FCOB02000014">
    <property type="protein sequence ID" value="SAK69014.1"/>
    <property type="molecule type" value="Genomic_DNA"/>
</dbReference>
<gene>
    <name evidence="1" type="ORF">AWB83_03210</name>
</gene>
<proteinExistence type="predicted"/>
<protein>
    <submittedName>
        <fullName evidence="1">Uncharacterized protein</fullName>
    </submittedName>
</protein>
<comment type="caution">
    <text evidence="1">The sequence shown here is derived from an EMBL/GenBank/DDBJ whole genome shotgun (WGS) entry which is preliminary data.</text>
</comment>
<dbReference type="Proteomes" id="UP000054978">
    <property type="component" value="Unassembled WGS sequence"/>
</dbReference>
<organism evidence="1 2">
    <name type="scientific">Caballeronia ptereochthonis</name>
    <dbReference type="NCBI Taxonomy" id="1777144"/>
    <lineage>
        <taxon>Bacteria</taxon>
        <taxon>Pseudomonadati</taxon>
        <taxon>Pseudomonadota</taxon>
        <taxon>Betaproteobacteria</taxon>
        <taxon>Burkholderiales</taxon>
        <taxon>Burkholderiaceae</taxon>
        <taxon>Caballeronia</taxon>
    </lineage>
</organism>
<dbReference type="AlphaFoldDB" id="A0A158BG10"/>
<evidence type="ECO:0000313" key="2">
    <source>
        <dbReference type="Proteomes" id="UP000054978"/>
    </source>
</evidence>
<accession>A0A158BG10</accession>
<reference evidence="1" key="1">
    <citation type="submission" date="2016-01" db="EMBL/GenBank/DDBJ databases">
        <authorList>
            <person name="Peeters C."/>
        </authorList>
    </citation>
    <scope>NUCLEOTIDE SEQUENCE [LARGE SCALE GENOMIC DNA]</scope>
    <source>
        <strain evidence="1">LMG 29326</strain>
    </source>
</reference>
<keyword evidence="2" id="KW-1185">Reference proteome</keyword>
<name>A0A158BG10_9BURK</name>
<evidence type="ECO:0000313" key="1">
    <source>
        <dbReference type="EMBL" id="SAK69014.1"/>
    </source>
</evidence>